<reference evidence="1" key="1">
    <citation type="submission" date="2021-07" db="EMBL/GenBank/DDBJ databases">
        <title>Shewanella sp. YLB-07 whole genome sequence.</title>
        <authorList>
            <person name="Yu L."/>
        </authorList>
    </citation>
    <scope>NUCLEOTIDE SEQUENCE</scope>
    <source>
        <strain evidence="1">YLB-08</strain>
    </source>
</reference>
<organism evidence="1 2">
    <name type="scientific">Shewanella eurypsychrophilus</name>
    <dbReference type="NCBI Taxonomy" id="2593656"/>
    <lineage>
        <taxon>Bacteria</taxon>
        <taxon>Pseudomonadati</taxon>
        <taxon>Pseudomonadota</taxon>
        <taxon>Gammaproteobacteria</taxon>
        <taxon>Alteromonadales</taxon>
        <taxon>Shewanellaceae</taxon>
        <taxon>Shewanella</taxon>
    </lineage>
</organism>
<name>A0ABX6V959_9GAMM</name>
<dbReference type="EMBL" id="CP045503">
    <property type="protein sequence ID" value="QPG58975.1"/>
    <property type="molecule type" value="Genomic_DNA"/>
</dbReference>
<proteinExistence type="predicted"/>
<dbReference type="RefSeq" id="WP_142874593.1">
    <property type="nucleotide sequence ID" value="NZ_CP045503.2"/>
</dbReference>
<evidence type="ECO:0000313" key="1">
    <source>
        <dbReference type="EMBL" id="QPG58975.1"/>
    </source>
</evidence>
<dbReference type="Proteomes" id="UP000316416">
    <property type="component" value="Chromosome"/>
</dbReference>
<accession>A0ABX6V959</accession>
<gene>
    <name evidence="1" type="ORF">FM038_017290</name>
</gene>
<protein>
    <submittedName>
        <fullName evidence="1">YiiG family protein</fullName>
    </submittedName>
</protein>
<evidence type="ECO:0000313" key="2">
    <source>
        <dbReference type="Proteomes" id="UP000316416"/>
    </source>
</evidence>
<keyword evidence="2" id="KW-1185">Reference proteome</keyword>
<sequence>MSSSEKIFNCQYQIGLGVHYHMRRQQFFESWHRVTGALSLIFSTSAVAFFTQQAQIGMLCAAFVAVLQSIDLIIDTRGKANLHDSLRRDYLAVNQTLLEFGDELDDAGDISIKLRLAAIEMNEPPIKKLLLEICHNDASRKLGCDDDQLHKINWFKENTANLFNWSSSIPKPGAAK</sequence>